<accession>A0AC34QS88</accession>
<organism evidence="1 2">
    <name type="scientific">Panagrolaimus sp. JU765</name>
    <dbReference type="NCBI Taxonomy" id="591449"/>
    <lineage>
        <taxon>Eukaryota</taxon>
        <taxon>Metazoa</taxon>
        <taxon>Ecdysozoa</taxon>
        <taxon>Nematoda</taxon>
        <taxon>Chromadorea</taxon>
        <taxon>Rhabditida</taxon>
        <taxon>Tylenchina</taxon>
        <taxon>Panagrolaimomorpha</taxon>
        <taxon>Panagrolaimoidea</taxon>
        <taxon>Panagrolaimidae</taxon>
        <taxon>Panagrolaimus</taxon>
    </lineage>
</organism>
<dbReference type="WBParaSite" id="JU765_v2.g1879.t1">
    <property type="protein sequence ID" value="JU765_v2.g1879.t1"/>
    <property type="gene ID" value="JU765_v2.g1879"/>
</dbReference>
<protein>
    <submittedName>
        <fullName evidence="2">Uncharacterized protein</fullName>
    </submittedName>
</protein>
<proteinExistence type="predicted"/>
<name>A0AC34QS88_9BILA</name>
<dbReference type="Proteomes" id="UP000887576">
    <property type="component" value="Unplaced"/>
</dbReference>
<evidence type="ECO:0000313" key="2">
    <source>
        <dbReference type="WBParaSite" id="JU765_v2.g1879.t1"/>
    </source>
</evidence>
<reference evidence="2" key="1">
    <citation type="submission" date="2022-11" db="UniProtKB">
        <authorList>
            <consortium name="WormBaseParasite"/>
        </authorList>
    </citation>
    <scope>IDENTIFICATION</scope>
</reference>
<sequence length="225" mass="22246">MKKSRVFPFACCSSSDAVEENRETTPEKSKVENSELKPSEFYSSNYSIRVKSTANPPSGLAPIASPDLDSEIKIKKIQNLEVSTTTMGDIEEPVKKVELKPDEFNGLIGNIAGNLIRDKIGGGAGDILGGLAGNFIGGGGNQGGGGGDIGNLIGGLIAGNFIGGGGNQGGGGGGGDIGNLIGGLIGGGGSRGGGQNTGGGYSGGDSYGGGSSGNRGGGFKKKLGY</sequence>
<evidence type="ECO:0000313" key="1">
    <source>
        <dbReference type="Proteomes" id="UP000887576"/>
    </source>
</evidence>